<dbReference type="Proteomes" id="UP000054350">
    <property type="component" value="Unassembled WGS sequence"/>
</dbReference>
<dbReference type="GO" id="GO:0006412">
    <property type="term" value="P:translation"/>
    <property type="evidence" value="ECO:0007669"/>
    <property type="project" value="InterPro"/>
</dbReference>
<protein>
    <submittedName>
        <fullName evidence="6">Ribosomal protein L24</fullName>
    </submittedName>
</protein>
<gene>
    <name evidence="6" type="ORF">AMAG_02462</name>
</gene>
<accession>A0A0L0S2T4</accession>
<evidence type="ECO:0000256" key="1">
    <source>
        <dbReference type="ARBA" id="ARBA00010618"/>
    </source>
</evidence>
<dbReference type="GO" id="GO:0003723">
    <property type="term" value="F:RNA binding"/>
    <property type="evidence" value="ECO:0007669"/>
    <property type="project" value="InterPro"/>
</dbReference>
<dbReference type="InterPro" id="IPR003256">
    <property type="entry name" value="Ribosomal_uL24"/>
</dbReference>
<dbReference type="HAMAP" id="MF_01326_B">
    <property type="entry name" value="Ribosomal_uL24_B"/>
    <property type="match status" value="1"/>
</dbReference>
<dbReference type="GO" id="GO:0005840">
    <property type="term" value="C:ribosome"/>
    <property type="evidence" value="ECO:0007669"/>
    <property type="project" value="UniProtKB-KW"/>
</dbReference>
<dbReference type="Pfam" id="PF17136">
    <property type="entry name" value="ribosomal_L24"/>
    <property type="match status" value="1"/>
</dbReference>
<comment type="similarity">
    <text evidence="1 4">Belongs to the universal ribosomal protein uL24 family.</text>
</comment>
<dbReference type="PANTHER" id="PTHR12903">
    <property type="entry name" value="MITOCHONDRIAL RIBOSOMAL PROTEIN L24"/>
    <property type="match status" value="1"/>
</dbReference>
<dbReference type="OrthoDB" id="359154at2759"/>
<dbReference type="SMART" id="SM00739">
    <property type="entry name" value="KOW"/>
    <property type="match status" value="1"/>
</dbReference>
<dbReference type="InterPro" id="IPR041988">
    <property type="entry name" value="Ribosomal_uL24_KOW"/>
</dbReference>
<dbReference type="InterPro" id="IPR008991">
    <property type="entry name" value="Translation_prot_SH3-like_sf"/>
</dbReference>
<dbReference type="Gene3D" id="2.30.30.30">
    <property type="match status" value="1"/>
</dbReference>
<dbReference type="STRING" id="578462.A0A0L0S2T4"/>
<dbReference type="InterPro" id="IPR057264">
    <property type="entry name" value="Ribosomal_uL24_C"/>
</dbReference>
<reference evidence="7" key="2">
    <citation type="submission" date="2009-11" db="EMBL/GenBank/DDBJ databases">
        <title>The Genome Sequence of Allomyces macrogynus strain ATCC 38327.</title>
        <authorList>
            <consortium name="The Broad Institute Genome Sequencing Platform"/>
            <person name="Russ C."/>
            <person name="Cuomo C."/>
            <person name="Shea T."/>
            <person name="Young S.K."/>
            <person name="Zeng Q."/>
            <person name="Koehrsen M."/>
            <person name="Haas B."/>
            <person name="Borodovsky M."/>
            <person name="Guigo R."/>
            <person name="Alvarado L."/>
            <person name="Berlin A."/>
            <person name="Borenstein D."/>
            <person name="Chen Z."/>
            <person name="Engels R."/>
            <person name="Freedman E."/>
            <person name="Gellesch M."/>
            <person name="Goldberg J."/>
            <person name="Griggs A."/>
            <person name="Gujja S."/>
            <person name="Heiman D."/>
            <person name="Hepburn T."/>
            <person name="Howarth C."/>
            <person name="Jen D."/>
            <person name="Larson L."/>
            <person name="Lewis B."/>
            <person name="Mehta T."/>
            <person name="Park D."/>
            <person name="Pearson M."/>
            <person name="Roberts A."/>
            <person name="Saif S."/>
            <person name="Shenoy N."/>
            <person name="Sisk P."/>
            <person name="Stolte C."/>
            <person name="Sykes S."/>
            <person name="Walk T."/>
            <person name="White J."/>
            <person name="Yandava C."/>
            <person name="Burger G."/>
            <person name="Gray M.W."/>
            <person name="Holland P.W.H."/>
            <person name="King N."/>
            <person name="Lang F.B.F."/>
            <person name="Roger A.J."/>
            <person name="Ruiz-Trillo I."/>
            <person name="Lander E."/>
            <person name="Nusbaum C."/>
        </authorList>
    </citation>
    <scope>NUCLEOTIDE SEQUENCE [LARGE SCALE GENOMIC DNA]</scope>
    <source>
        <strain evidence="7">ATCC 38327</strain>
    </source>
</reference>
<reference evidence="6 7" key="1">
    <citation type="submission" date="2009-11" db="EMBL/GenBank/DDBJ databases">
        <title>Annotation of Allomyces macrogynus ATCC 38327.</title>
        <authorList>
            <consortium name="The Broad Institute Genome Sequencing Platform"/>
            <person name="Russ C."/>
            <person name="Cuomo C."/>
            <person name="Burger G."/>
            <person name="Gray M.W."/>
            <person name="Holland P.W.H."/>
            <person name="King N."/>
            <person name="Lang F.B.F."/>
            <person name="Roger A.J."/>
            <person name="Ruiz-Trillo I."/>
            <person name="Young S.K."/>
            <person name="Zeng Q."/>
            <person name="Gargeya S."/>
            <person name="Fitzgerald M."/>
            <person name="Haas B."/>
            <person name="Abouelleil A."/>
            <person name="Alvarado L."/>
            <person name="Arachchi H.M."/>
            <person name="Berlin A."/>
            <person name="Chapman S.B."/>
            <person name="Gearin G."/>
            <person name="Goldberg J."/>
            <person name="Griggs A."/>
            <person name="Gujja S."/>
            <person name="Hansen M."/>
            <person name="Heiman D."/>
            <person name="Howarth C."/>
            <person name="Larimer J."/>
            <person name="Lui A."/>
            <person name="MacDonald P.J.P."/>
            <person name="McCowen C."/>
            <person name="Montmayeur A."/>
            <person name="Murphy C."/>
            <person name="Neiman D."/>
            <person name="Pearson M."/>
            <person name="Priest M."/>
            <person name="Roberts A."/>
            <person name="Saif S."/>
            <person name="Shea T."/>
            <person name="Sisk P."/>
            <person name="Stolte C."/>
            <person name="Sykes S."/>
            <person name="Wortman J."/>
            <person name="Nusbaum C."/>
            <person name="Birren B."/>
        </authorList>
    </citation>
    <scope>NUCLEOTIDE SEQUENCE [LARGE SCALE GENOMIC DNA]</scope>
    <source>
        <strain evidence="6 7">ATCC 38327</strain>
    </source>
</reference>
<evidence type="ECO:0000313" key="6">
    <source>
        <dbReference type="EMBL" id="KNE56679.1"/>
    </source>
</evidence>
<dbReference type="InterPro" id="IPR014722">
    <property type="entry name" value="Rib_uL2_dom2"/>
</dbReference>
<dbReference type="NCBIfam" id="TIGR01079">
    <property type="entry name" value="rplX_bact"/>
    <property type="match status" value="1"/>
</dbReference>
<proteinExistence type="inferred from homology"/>
<dbReference type="GO" id="GO:1990904">
    <property type="term" value="C:ribonucleoprotein complex"/>
    <property type="evidence" value="ECO:0007669"/>
    <property type="project" value="UniProtKB-KW"/>
</dbReference>
<dbReference type="CDD" id="cd06089">
    <property type="entry name" value="KOW_RPL26"/>
    <property type="match status" value="1"/>
</dbReference>
<dbReference type="EMBL" id="GG745330">
    <property type="protein sequence ID" value="KNE56679.1"/>
    <property type="molecule type" value="Genomic_DNA"/>
</dbReference>
<organism evidence="6 7">
    <name type="scientific">Allomyces macrogynus (strain ATCC 38327)</name>
    <name type="common">Allomyces javanicus var. macrogynus</name>
    <dbReference type="NCBI Taxonomy" id="578462"/>
    <lineage>
        <taxon>Eukaryota</taxon>
        <taxon>Fungi</taxon>
        <taxon>Fungi incertae sedis</taxon>
        <taxon>Blastocladiomycota</taxon>
        <taxon>Blastocladiomycetes</taxon>
        <taxon>Blastocladiales</taxon>
        <taxon>Blastocladiaceae</taxon>
        <taxon>Allomyces</taxon>
    </lineage>
</organism>
<dbReference type="GO" id="GO:0003735">
    <property type="term" value="F:structural constituent of ribosome"/>
    <property type="evidence" value="ECO:0007669"/>
    <property type="project" value="InterPro"/>
</dbReference>
<dbReference type="InterPro" id="IPR005824">
    <property type="entry name" value="KOW"/>
</dbReference>
<dbReference type="VEuPathDB" id="FungiDB:AMAG_02462"/>
<dbReference type="eggNOG" id="KOG1708">
    <property type="taxonomic scope" value="Eukaryota"/>
</dbReference>
<keyword evidence="2 4" id="KW-0689">Ribosomal protein</keyword>
<evidence type="ECO:0000256" key="3">
    <source>
        <dbReference type="ARBA" id="ARBA00023274"/>
    </source>
</evidence>
<evidence type="ECO:0000259" key="5">
    <source>
        <dbReference type="SMART" id="SM00739"/>
    </source>
</evidence>
<sequence length="198" mass="22393">MSKFHKLVSPPVNKIKGINMIQAKLPKVQYKDRVPAAKWNLYKGDEVIVISGKDKGQKGKIIDMDRDKMLVYVKDLKTVKKHVPKTPQTPSGGLFPMETGIHMSNVALIDPKDGMPCRVRWEKEKDQMTGQLVRRRISKRSGIDIPKPVFDPAPLLEKRKKDNPVDTLAEAVKEQTFFPLLNSPPVPGDLRLKGHGLW</sequence>
<dbReference type="PROSITE" id="PS01108">
    <property type="entry name" value="RIBOSOMAL_L24"/>
    <property type="match status" value="1"/>
</dbReference>
<evidence type="ECO:0000256" key="2">
    <source>
        <dbReference type="ARBA" id="ARBA00022980"/>
    </source>
</evidence>
<evidence type="ECO:0000256" key="4">
    <source>
        <dbReference type="RuleBase" id="RU003477"/>
    </source>
</evidence>
<dbReference type="Pfam" id="PF00467">
    <property type="entry name" value="KOW"/>
    <property type="match status" value="1"/>
</dbReference>
<evidence type="ECO:0000313" key="7">
    <source>
        <dbReference type="Proteomes" id="UP000054350"/>
    </source>
</evidence>
<dbReference type="SUPFAM" id="SSF50104">
    <property type="entry name" value="Translation proteins SH3-like domain"/>
    <property type="match status" value="1"/>
</dbReference>
<dbReference type="InterPro" id="IPR005825">
    <property type="entry name" value="Ribosomal_uL24_CS"/>
</dbReference>
<keyword evidence="7" id="KW-1185">Reference proteome</keyword>
<keyword evidence="3 4" id="KW-0687">Ribonucleoprotein</keyword>
<name>A0A0L0S2T4_ALLM3</name>
<dbReference type="OMA" id="WKRENRN"/>
<feature type="domain" description="KOW" evidence="5">
    <location>
        <begin position="40"/>
        <end position="67"/>
    </location>
</feature>
<dbReference type="AlphaFoldDB" id="A0A0L0S2T4"/>